<keyword evidence="4" id="KW-1003">Cell membrane</keyword>
<sequence length="348" mass="35867">MTTVLRGRVLRSPHERVSMRVDPRSLAVLIVLIAATITLAAATLTTGDFPVPLADVVDSLLGRGRPGTDFIVLELRLPRLLTGLLIGAALGTSGAMFQRLAGNPLASPDLIGLTSGSATGAMVVILVVGGSATQTSIGSLIGAAATAALLYALAYRRGVQGYRFVLVGVGISAALQAVNSYLLTRTTFREAENAQRWLIGSLNGRDWDHVRAVGIAVAVLLPCALLLGRRLAMLEMGDDTARGLGVDVERTRVGVIAVSLALTAVATAAAGPIGFVALAAPQIATRLTRSSGPGLLPAAVLGGLLLVASDFAAQRAFAPTPFPVGIATGAIGGLYLIWLLAAEWRKRS</sequence>
<keyword evidence="10" id="KW-1185">Reference proteome</keyword>
<protein>
    <submittedName>
        <fullName evidence="9">Iron complex transport system permease protein</fullName>
    </submittedName>
</protein>
<keyword evidence="7 8" id="KW-0472">Membrane</keyword>
<feature type="transmembrane region" description="Helical" evidence="8">
    <location>
        <begin position="136"/>
        <end position="155"/>
    </location>
</feature>
<dbReference type="EMBL" id="JACHMN010000002">
    <property type="protein sequence ID" value="MBB5868319.1"/>
    <property type="molecule type" value="Genomic_DNA"/>
</dbReference>
<evidence type="ECO:0000256" key="1">
    <source>
        <dbReference type="ARBA" id="ARBA00004651"/>
    </source>
</evidence>
<evidence type="ECO:0000313" key="9">
    <source>
        <dbReference type="EMBL" id="MBB5868319.1"/>
    </source>
</evidence>
<comment type="caution">
    <text evidence="9">The sequence shown here is derived from an EMBL/GenBank/DDBJ whole genome shotgun (WGS) entry which is preliminary data.</text>
</comment>
<name>A0A841BM99_9ACTN</name>
<dbReference type="Proteomes" id="UP000587527">
    <property type="component" value="Unassembled WGS sequence"/>
</dbReference>
<evidence type="ECO:0000256" key="7">
    <source>
        <dbReference type="ARBA" id="ARBA00023136"/>
    </source>
</evidence>
<feature type="transmembrane region" description="Helical" evidence="8">
    <location>
        <begin position="212"/>
        <end position="232"/>
    </location>
</feature>
<keyword evidence="6 8" id="KW-1133">Transmembrane helix</keyword>
<comment type="subcellular location">
    <subcellularLocation>
        <location evidence="1">Cell membrane</location>
        <topology evidence="1">Multi-pass membrane protein</topology>
    </subcellularLocation>
</comment>
<evidence type="ECO:0000256" key="5">
    <source>
        <dbReference type="ARBA" id="ARBA00022692"/>
    </source>
</evidence>
<keyword evidence="5 8" id="KW-0812">Transmembrane</keyword>
<feature type="transmembrane region" description="Helical" evidence="8">
    <location>
        <begin position="110"/>
        <end position="130"/>
    </location>
</feature>
<dbReference type="InterPro" id="IPR000522">
    <property type="entry name" value="ABC_transptr_permease_BtuC"/>
</dbReference>
<evidence type="ECO:0000256" key="4">
    <source>
        <dbReference type="ARBA" id="ARBA00022475"/>
    </source>
</evidence>
<dbReference type="GO" id="GO:0022857">
    <property type="term" value="F:transmembrane transporter activity"/>
    <property type="evidence" value="ECO:0007669"/>
    <property type="project" value="InterPro"/>
</dbReference>
<feature type="transmembrane region" description="Helical" evidence="8">
    <location>
        <begin position="162"/>
        <end position="183"/>
    </location>
</feature>
<gene>
    <name evidence="9" type="ORF">F4553_001698</name>
</gene>
<dbReference type="AlphaFoldDB" id="A0A841BM99"/>
<dbReference type="Gene3D" id="1.10.3470.10">
    <property type="entry name" value="ABC transporter involved in vitamin B12 uptake, BtuC"/>
    <property type="match status" value="1"/>
</dbReference>
<dbReference type="FunFam" id="1.10.3470.10:FF:000001">
    <property type="entry name" value="Vitamin B12 ABC transporter permease BtuC"/>
    <property type="match status" value="1"/>
</dbReference>
<accession>A0A841BM99</accession>
<proteinExistence type="inferred from homology"/>
<dbReference type="PANTHER" id="PTHR30472">
    <property type="entry name" value="FERRIC ENTEROBACTIN TRANSPORT SYSTEM PERMEASE PROTEIN"/>
    <property type="match status" value="1"/>
</dbReference>
<organism evidence="9 10">
    <name type="scientific">Allocatelliglobosispora scoriae</name>
    <dbReference type="NCBI Taxonomy" id="643052"/>
    <lineage>
        <taxon>Bacteria</taxon>
        <taxon>Bacillati</taxon>
        <taxon>Actinomycetota</taxon>
        <taxon>Actinomycetes</taxon>
        <taxon>Micromonosporales</taxon>
        <taxon>Micromonosporaceae</taxon>
        <taxon>Allocatelliglobosispora</taxon>
    </lineage>
</organism>
<keyword evidence="3" id="KW-0813">Transport</keyword>
<comment type="similarity">
    <text evidence="2">Belongs to the binding-protein-dependent transport system permease family. FecCD subfamily.</text>
</comment>
<dbReference type="CDD" id="cd06550">
    <property type="entry name" value="TM_ABC_iron-siderophores_like"/>
    <property type="match status" value="1"/>
</dbReference>
<evidence type="ECO:0000313" key="10">
    <source>
        <dbReference type="Proteomes" id="UP000587527"/>
    </source>
</evidence>
<evidence type="ECO:0000256" key="8">
    <source>
        <dbReference type="SAM" id="Phobius"/>
    </source>
</evidence>
<feature type="transmembrane region" description="Helical" evidence="8">
    <location>
        <begin position="320"/>
        <end position="341"/>
    </location>
</feature>
<dbReference type="Pfam" id="PF01032">
    <property type="entry name" value="FecCD"/>
    <property type="match status" value="1"/>
</dbReference>
<evidence type="ECO:0000256" key="6">
    <source>
        <dbReference type="ARBA" id="ARBA00022989"/>
    </source>
</evidence>
<dbReference type="GO" id="GO:0033214">
    <property type="term" value="P:siderophore-iron import into cell"/>
    <property type="evidence" value="ECO:0007669"/>
    <property type="project" value="TreeGrafter"/>
</dbReference>
<evidence type="ECO:0000256" key="2">
    <source>
        <dbReference type="ARBA" id="ARBA00007935"/>
    </source>
</evidence>
<dbReference type="RefSeq" id="WP_184834165.1">
    <property type="nucleotide sequence ID" value="NZ_JACHMN010000002.1"/>
</dbReference>
<dbReference type="SUPFAM" id="SSF81345">
    <property type="entry name" value="ABC transporter involved in vitamin B12 uptake, BtuC"/>
    <property type="match status" value="1"/>
</dbReference>
<feature type="transmembrane region" description="Helical" evidence="8">
    <location>
        <begin position="26"/>
        <end position="44"/>
    </location>
</feature>
<feature type="transmembrane region" description="Helical" evidence="8">
    <location>
        <begin position="80"/>
        <end position="98"/>
    </location>
</feature>
<dbReference type="GO" id="GO:0005886">
    <property type="term" value="C:plasma membrane"/>
    <property type="evidence" value="ECO:0007669"/>
    <property type="project" value="UniProtKB-SubCell"/>
</dbReference>
<feature type="transmembrane region" description="Helical" evidence="8">
    <location>
        <begin position="253"/>
        <end position="275"/>
    </location>
</feature>
<dbReference type="PANTHER" id="PTHR30472:SF24">
    <property type="entry name" value="FERRIC ENTEROBACTIN TRANSPORT SYSTEM PERMEASE PROTEIN FEPG"/>
    <property type="match status" value="1"/>
</dbReference>
<reference evidence="9 10" key="1">
    <citation type="submission" date="2020-08" db="EMBL/GenBank/DDBJ databases">
        <title>Sequencing the genomes of 1000 actinobacteria strains.</title>
        <authorList>
            <person name="Klenk H.-P."/>
        </authorList>
    </citation>
    <scope>NUCLEOTIDE SEQUENCE [LARGE SCALE GENOMIC DNA]</scope>
    <source>
        <strain evidence="9 10">DSM 45362</strain>
    </source>
</reference>
<evidence type="ECO:0000256" key="3">
    <source>
        <dbReference type="ARBA" id="ARBA00022448"/>
    </source>
</evidence>
<dbReference type="InterPro" id="IPR037294">
    <property type="entry name" value="ABC_BtuC-like"/>
</dbReference>